<feature type="compositionally biased region" description="Polar residues" evidence="1">
    <location>
        <begin position="426"/>
        <end position="440"/>
    </location>
</feature>
<proteinExistence type="predicted"/>
<organism evidence="2 3">
    <name type="scientific">Tanacetum coccineum</name>
    <dbReference type="NCBI Taxonomy" id="301880"/>
    <lineage>
        <taxon>Eukaryota</taxon>
        <taxon>Viridiplantae</taxon>
        <taxon>Streptophyta</taxon>
        <taxon>Embryophyta</taxon>
        <taxon>Tracheophyta</taxon>
        <taxon>Spermatophyta</taxon>
        <taxon>Magnoliopsida</taxon>
        <taxon>eudicotyledons</taxon>
        <taxon>Gunneridae</taxon>
        <taxon>Pentapetalae</taxon>
        <taxon>asterids</taxon>
        <taxon>campanulids</taxon>
        <taxon>Asterales</taxon>
        <taxon>Asteraceae</taxon>
        <taxon>Asteroideae</taxon>
        <taxon>Anthemideae</taxon>
        <taxon>Anthemidinae</taxon>
        <taxon>Tanacetum</taxon>
    </lineage>
</organism>
<feature type="compositionally biased region" description="Basic and acidic residues" evidence="1">
    <location>
        <begin position="511"/>
        <end position="531"/>
    </location>
</feature>
<dbReference type="Proteomes" id="UP001151760">
    <property type="component" value="Unassembled WGS sequence"/>
</dbReference>
<evidence type="ECO:0000256" key="1">
    <source>
        <dbReference type="SAM" id="MobiDB-lite"/>
    </source>
</evidence>
<feature type="compositionally biased region" description="Acidic residues" evidence="1">
    <location>
        <begin position="493"/>
        <end position="510"/>
    </location>
</feature>
<keyword evidence="3" id="KW-1185">Reference proteome</keyword>
<feature type="compositionally biased region" description="Basic and acidic residues" evidence="1">
    <location>
        <begin position="469"/>
        <end position="492"/>
    </location>
</feature>
<reference evidence="2" key="2">
    <citation type="submission" date="2022-01" db="EMBL/GenBank/DDBJ databases">
        <authorList>
            <person name="Yamashiro T."/>
            <person name="Shiraishi A."/>
            <person name="Satake H."/>
            <person name="Nakayama K."/>
        </authorList>
    </citation>
    <scope>NUCLEOTIDE SEQUENCE</scope>
</reference>
<evidence type="ECO:0000313" key="3">
    <source>
        <dbReference type="Proteomes" id="UP001151760"/>
    </source>
</evidence>
<feature type="region of interest" description="Disordered" evidence="1">
    <location>
        <begin position="402"/>
        <end position="539"/>
    </location>
</feature>
<feature type="compositionally biased region" description="Acidic residues" evidence="1">
    <location>
        <begin position="444"/>
        <end position="468"/>
    </location>
</feature>
<protein>
    <submittedName>
        <fullName evidence="2">Uncharacterized protein</fullName>
    </submittedName>
</protein>
<reference evidence="2" key="1">
    <citation type="journal article" date="2022" name="Int. J. Mol. Sci.">
        <title>Draft Genome of Tanacetum Coccineum: Genomic Comparison of Closely Related Tanacetum-Family Plants.</title>
        <authorList>
            <person name="Yamashiro T."/>
            <person name="Shiraishi A."/>
            <person name="Nakayama K."/>
            <person name="Satake H."/>
        </authorList>
    </citation>
    <scope>NUCLEOTIDE SEQUENCE</scope>
</reference>
<accession>A0ABQ5EZ55</accession>
<feature type="region of interest" description="Disordered" evidence="1">
    <location>
        <begin position="315"/>
        <end position="361"/>
    </location>
</feature>
<feature type="compositionally biased region" description="Basic and acidic residues" evidence="1">
    <location>
        <begin position="332"/>
        <end position="341"/>
    </location>
</feature>
<evidence type="ECO:0000313" key="2">
    <source>
        <dbReference type="EMBL" id="GJT56240.1"/>
    </source>
</evidence>
<name>A0ABQ5EZ55_9ASTR</name>
<gene>
    <name evidence="2" type="ORF">Tco_0991294</name>
</gene>
<dbReference type="EMBL" id="BQNB010016826">
    <property type="protein sequence ID" value="GJT56240.1"/>
    <property type="molecule type" value="Genomic_DNA"/>
</dbReference>
<sequence length="539" mass="61259">MQSTCTLDKMDWCDFDWSITIETDDAPIISSFNGYKLRCLESLEVMLKTLKRMNMHGCDKYEQMDMIKRVLGFEFVIVWKSWTFSSGVETYLMIIHLKTSKEIRPTLQYSPLTVLMELLSQGGSRRPRISVTSHHRGFYHKWDALKYDRRQGQVVLDFKEFQRWFCGPLGNDSKNIIPSGGFTLFGAKATEDEAVLWHEDWWPYAQITSDTDSQIVTGQLPERIKISTTNVIPETTMPQKEETFQVIIDVIMNSTCYKAFTVFTEVPEIFMQQFWYTIKKKILDICPRVQGVEFTKVPDDETTFTFLIDLGYKESRGKGSQGKKAVVSPKPISDKESDKSNAKPARKRASSRRNLTLAPKEQLAANTMQVIKASKKSSIIQSIVGGSSKRTGVSLGVHDESTIIPATSSEGTGTKPVVPDEEKVTSKANVTLKWGSQQESEYTKEDDDDEKIEWVDTDEVDEKNDDNDDKSINLEKTNDEETDDEFVHGEEHVQEDDEENNDEKGDEDIAEAAKADVDKTKEAKDDIKEAEFPPLSSSL</sequence>
<comment type="caution">
    <text evidence="2">The sequence shown here is derived from an EMBL/GenBank/DDBJ whole genome shotgun (WGS) entry which is preliminary data.</text>
</comment>